<dbReference type="InterPro" id="IPR001680">
    <property type="entry name" value="WD40_rpt"/>
</dbReference>
<dbReference type="InterPro" id="IPR019775">
    <property type="entry name" value="WD40_repeat_CS"/>
</dbReference>
<dbReference type="InterPro" id="IPR020472">
    <property type="entry name" value="WD40_PAC1"/>
</dbReference>
<dbReference type="SMART" id="SM00320">
    <property type="entry name" value="WD40"/>
    <property type="match status" value="4"/>
</dbReference>
<accession>A0A4Y8CG71</accession>
<keyword evidence="2" id="KW-0677">Repeat</keyword>
<feature type="repeat" description="WD" evidence="6">
    <location>
        <begin position="1035"/>
        <end position="1076"/>
    </location>
</feature>
<organism evidence="8 9">
    <name type="scientific">Botryotinia calthae</name>
    <dbReference type="NCBI Taxonomy" id="38488"/>
    <lineage>
        <taxon>Eukaryota</taxon>
        <taxon>Fungi</taxon>
        <taxon>Dikarya</taxon>
        <taxon>Ascomycota</taxon>
        <taxon>Pezizomycotina</taxon>
        <taxon>Leotiomycetes</taxon>
        <taxon>Helotiales</taxon>
        <taxon>Sclerotiniaceae</taxon>
        <taxon>Botryotinia</taxon>
    </lineage>
</organism>
<dbReference type="Gene3D" id="3.40.50.1820">
    <property type="entry name" value="alpha/beta hydrolase"/>
    <property type="match status" value="1"/>
</dbReference>
<evidence type="ECO:0000256" key="5">
    <source>
        <dbReference type="ARBA" id="ARBA00043913"/>
    </source>
</evidence>
<dbReference type="PROSITE" id="PS50294">
    <property type="entry name" value="WD_REPEATS_REGION"/>
    <property type="match status" value="4"/>
</dbReference>
<feature type="repeat" description="WD" evidence="6">
    <location>
        <begin position="1077"/>
        <end position="1113"/>
    </location>
</feature>
<gene>
    <name evidence="8" type="ORF">BOTCAL_0965g00010</name>
</gene>
<dbReference type="OrthoDB" id="674604at2759"/>
<feature type="repeat" description="WD" evidence="6">
    <location>
        <begin position="951"/>
        <end position="992"/>
    </location>
</feature>
<name>A0A4Y8CG71_9HELO</name>
<evidence type="ECO:0000256" key="1">
    <source>
        <dbReference type="ARBA" id="ARBA00022574"/>
    </source>
</evidence>
<comment type="function">
    <text evidence="5">Involved in mitochondrial fission. Acts as an adapter protein required to form mitochondrial fission complexes. Formation of these complexes is required to promote constriction and fission of the mitochondrial compartment at a late step in mitochondrial division.</text>
</comment>
<evidence type="ECO:0000313" key="8">
    <source>
        <dbReference type="EMBL" id="TEY29165.1"/>
    </source>
</evidence>
<sequence>MVNVHSIGFTHLSDSNNARAEEYQVNIIFVHGLRGHPRYTWESNRKVSDMDTDSASASSSKRNFFKSLLKSKPFKPSESPATSKSISDIHKVFWPQDYLVEDIPEARVWTYGYNADVIGGLFQANDENSVSQHGRDLTTKAEREIENADPFVFVAHSLGGIIVKDAISRSESVRKRTKSVIFLGTPHRGSTYAGWREIASNLARIALRDSNKKILETLEVNSEVLDNIHERFKTIVYEYDMKIHSFQEAQAISGIKGLHSKVVNDFSSKLDLPQTLETVESIDANHMEMARCSNRAEPQYRAILGVLRQNIPLRNEHFIENTTTFNSQLRVHELRYLPGTQNDLQGNFKNASGLQFNASNLNSGGGSININTHTLKNRCLIDLQTTDPRLDKKRIEDLKGGLLVDVYKWIFDNREFQKWLFNQDNRLLWIKGNPGKGKTMLLCGIINELQKSDTYALAYFFCQATDIRINSAVAVLRGLIYMLLERQPVLLPHLQKPYEESGEGLFKDANTLTALSQILKNILHDKNLKPTILIIDALDECQKDRPQLLRLVVSSLSISSRVKWLVSSRNWPEIEEHLQYAKQGTPLSLELNAESVSVAVKWYIREKVNYLSRRKKYKTKTRDTIECYLLEHANGTFLWVALVCQNLEKARLFTKSKLQDYPSELDPLYNRMMEQIVSMEDIEAAQLCLEILAIVVIAYRPVTLDELVSLMKMNNEISLEEIIQLCGFFLVSRDGIVFFVHQSAKDFLSKKAARTIFPDGTSKVHNRAFLNSITVMSNTLKRDIYNLHDPGFPIDKAKQPDPDPLAYIQYSCIYWVNHLKDGDPEKGKEHIQDNDNIHKFLQTHLLHWLEAMSLMGKISESINAISFLESYIPIMKANKDSKLHSFIHDAKRFILYNRTGIEQAPLQIYCSALFFAPEKSIIRKIFQLCIPSWIHKISRTKSNWSANLQTLEGHSSSVNSVAFSADGSKVASGSDDDTIRLWDAVTGEPFQKLEGHSSSVISVAFSPDGSKVASGSDDDTIRLWDAVTGEPFQKLKGHSSWVTSVAFSPDGSKVASGSYDDTIRLWDVVTGEPLQKLEGHSDSFYSVAFSPDGSKVASGSSDHTIRLWDAVTG</sequence>
<dbReference type="PANTHER" id="PTHR22847">
    <property type="entry name" value="WD40 REPEAT PROTEIN"/>
    <property type="match status" value="1"/>
</dbReference>
<dbReference type="PANTHER" id="PTHR22847:SF637">
    <property type="entry name" value="WD REPEAT DOMAIN 5B"/>
    <property type="match status" value="1"/>
</dbReference>
<dbReference type="GO" id="GO:0005634">
    <property type="term" value="C:nucleus"/>
    <property type="evidence" value="ECO:0007669"/>
    <property type="project" value="TreeGrafter"/>
</dbReference>
<dbReference type="PRINTS" id="PR00320">
    <property type="entry name" value="GPROTEINBRPT"/>
</dbReference>
<evidence type="ECO:0000256" key="4">
    <source>
        <dbReference type="ARBA" id="ARBA00039789"/>
    </source>
</evidence>
<dbReference type="Proteomes" id="UP000297299">
    <property type="component" value="Unassembled WGS sequence"/>
</dbReference>
<protein>
    <recommendedName>
        <fullName evidence="4">Mitochondrial division protein 1</fullName>
    </recommendedName>
</protein>
<dbReference type="FunFam" id="2.130.10.10:FF:001552">
    <property type="entry name" value="Uncharacterized protein"/>
    <property type="match status" value="1"/>
</dbReference>
<dbReference type="FunFam" id="2.130.10.10:FF:002528">
    <property type="entry name" value="Uncharacterized protein"/>
    <property type="match status" value="1"/>
</dbReference>
<feature type="domain" description="NACHT" evidence="7">
    <location>
        <begin position="426"/>
        <end position="645"/>
    </location>
</feature>
<dbReference type="SUPFAM" id="SSF53474">
    <property type="entry name" value="alpha/beta-Hydrolases"/>
    <property type="match status" value="1"/>
</dbReference>
<dbReference type="PROSITE" id="PS00678">
    <property type="entry name" value="WD_REPEATS_1"/>
    <property type="match status" value="2"/>
</dbReference>
<dbReference type="GO" id="GO:1990234">
    <property type="term" value="C:transferase complex"/>
    <property type="evidence" value="ECO:0007669"/>
    <property type="project" value="UniProtKB-ARBA"/>
</dbReference>
<dbReference type="EMBL" id="PHWZ01000961">
    <property type="protein sequence ID" value="TEY29165.1"/>
    <property type="molecule type" value="Genomic_DNA"/>
</dbReference>
<dbReference type="InterPro" id="IPR007111">
    <property type="entry name" value="NACHT_NTPase"/>
</dbReference>
<dbReference type="PROSITE" id="PS50082">
    <property type="entry name" value="WD_REPEATS_2"/>
    <property type="match status" value="4"/>
</dbReference>
<dbReference type="InterPro" id="IPR036322">
    <property type="entry name" value="WD40_repeat_dom_sf"/>
</dbReference>
<comment type="similarity">
    <text evidence="3">Belongs to the WD repeat MDV1/CAF4 family.</text>
</comment>
<dbReference type="Pfam" id="PF00400">
    <property type="entry name" value="WD40"/>
    <property type="match status" value="4"/>
</dbReference>
<evidence type="ECO:0000259" key="7">
    <source>
        <dbReference type="PROSITE" id="PS50837"/>
    </source>
</evidence>
<dbReference type="SUPFAM" id="SSF50978">
    <property type="entry name" value="WD40 repeat-like"/>
    <property type="match status" value="1"/>
</dbReference>
<dbReference type="InterPro" id="IPR029058">
    <property type="entry name" value="AB_hydrolase_fold"/>
</dbReference>
<evidence type="ECO:0000256" key="3">
    <source>
        <dbReference type="ARBA" id="ARBA00038415"/>
    </source>
</evidence>
<evidence type="ECO:0000313" key="9">
    <source>
        <dbReference type="Proteomes" id="UP000297299"/>
    </source>
</evidence>
<dbReference type="CDD" id="cd00200">
    <property type="entry name" value="WD40"/>
    <property type="match status" value="1"/>
</dbReference>
<evidence type="ECO:0000256" key="6">
    <source>
        <dbReference type="PROSITE-ProRule" id="PRU00221"/>
    </source>
</evidence>
<dbReference type="InterPro" id="IPR027417">
    <property type="entry name" value="P-loop_NTPase"/>
</dbReference>
<reference evidence="8 9" key="1">
    <citation type="submission" date="2017-11" db="EMBL/GenBank/DDBJ databases">
        <title>Comparative genomics of Botrytis spp.</title>
        <authorList>
            <person name="Valero-Jimenez C.A."/>
            <person name="Tapia P."/>
            <person name="Veloso J."/>
            <person name="Silva-Moreno E."/>
            <person name="Staats M."/>
            <person name="Valdes J.H."/>
            <person name="Van Kan J.A.L."/>
        </authorList>
    </citation>
    <scope>NUCLEOTIDE SEQUENCE [LARGE SCALE GENOMIC DNA]</scope>
    <source>
        <strain evidence="8 9">MUCL2830</strain>
    </source>
</reference>
<dbReference type="STRING" id="38488.A0A4Y8CG71"/>
<dbReference type="Gene3D" id="2.130.10.10">
    <property type="entry name" value="YVTN repeat-like/Quinoprotein amine dehydrogenase"/>
    <property type="match status" value="2"/>
</dbReference>
<dbReference type="Pfam" id="PF24883">
    <property type="entry name" value="NPHP3_N"/>
    <property type="match status" value="1"/>
</dbReference>
<dbReference type="AlphaFoldDB" id="A0A4Y8CG71"/>
<dbReference type="InterPro" id="IPR015943">
    <property type="entry name" value="WD40/YVTN_repeat-like_dom_sf"/>
</dbReference>
<comment type="caution">
    <text evidence="8">The sequence shown here is derived from an EMBL/GenBank/DDBJ whole genome shotgun (WGS) entry which is preliminary data.</text>
</comment>
<feature type="repeat" description="WD" evidence="6">
    <location>
        <begin position="993"/>
        <end position="1034"/>
    </location>
</feature>
<evidence type="ECO:0000256" key="2">
    <source>
        <dbReference type="ARBA" id="ARBA00022737"/>
    </source>
</evidence>
<proteinExistence type="inferred from homology"/>
<dbReference type="FunFam" id="3.40.50.300:FF:001638">
    <property type="entry name" value="NACHT and WD40 domain protein"/>
    <property type="match status" value="1"/>
</dbReference>
<keyword evidence="1 6" id="KW-0853">WD repeat</keyword>
<keyword evidence="9" id="KW-1185">Reference proteome</keyword>
<dbReference type="PROSITE" id="PS50837">
    <property type="entry name" value="NACHT"/>
    <property type="match status" value="1"/>
</dbReference>
<dbReference type="Gene3D" id="3.40.50.300">
    <property type="entry name" value="P-loop containing nucleotide triphosphate hydrolases"/>
    <property type="match status" value="1"/>
</dbReference>
<dbReference type="SUPFAM" id="SSF52540">
    <property type="entry name" value="P-loop containing nucleoside triphosphate hydrolases"/>
    <property type="match status" value="1"/>
</dbReference>
<dbReference type="InterPro" id="IPR056884">
    <property type="entry name" value="NPHP3-like_N"/>
</dbReference>